<evidence type="ECO:0008006" key="11">
    <source>
        <dbReference type="Google" id="ProtNLM"/>
    </source>
</evidence>
<feature type="compositionally biased region" description="Polar residues" evidence="5">
    <location>
        <begin position="75"/>
        <end position="101"/>
    </location>
</feature>
<dbReference type="Proteomes" id="UP000827092">
    <property type="component" value="Unassembled WGS sequence"/>
</dbReference>
<keyword evidence="3 6" id="KW-1133">Transmembrane helix</keyword>
<evidence type="ECO:0000256" key="3">
    <source>
        <dbReference type="ARBA" id="ARBA00022989"/>
    </source>
</evidence>
<keyword evidence="10" id="KW-1185">Reference proteome</keyword>
<evidence type="ECO:0000256" key="5">
    <source>
        <dbReference type="SAM" id="MobiDB-lite"/>
    </source>
</evidence>
<feature type="region of interest" description="Disordered" evidence="5">
    <location>
        <begin position="26"/>
        <end position="46"/>
    </location>
</feature>
<feature type="domain" description="Dendritic cell-specific transmembrane protein-like" evidence="7">
    <location>
        <begin position="567"/>
        <end position="757"/>
    </location>
</feature>
<dbReference type="Pfam" id="PF07782">
    <property type="entry name" value="DC_STAMP"/>
    <property type="match status" value="1"/>
</dbReference>
<feature type="transmembrane region" description="Helical" evidence="6">
    <location>
        <begin position="239"/>
        <end position="265"/>
    </location>
</feature>
<protein>
    <recommendedName>
        <fullName evidence="11">Dendritic cell-specific transmembrane protein-like domain-containing protein</fullName>
    </recommendedName>
</protein>
<reference evidence="9 10" key="1">
    <citation type="journal article" date="2022" name="Nat. Ecol. Evol.">
        <title>A masculinizing supergene underlies an exaggerated male reproductive morph in a spider.</title>
        <authorList>
            <person name="Hendrickx F."/>
            <person name="De Corte Z."/>
            <person name="Sonet G."/>
            <person name="Van Belleghem S.M."/>
            <person name="Kostlbacher S."/>
            <person name="Vangestel C."/>
        </authorList>
    </citation>
    <scope>NUCLEOTIDE SEQUENCE [LARGE SCALE GENOMIC DNA]</scope>
    <source>
        <strain evidence="9">W744_W776</strain>
    </source>
</reference>
<feature type="compositionally biased region" description="Basic and acidic residues" evidence="5">
    <location>
        <begin position="65"/>
        <end position="74"/>
    </location>
</feature>
<accession>A0AAV6VKK9</accession>
<evidence type="ECO:0000256" key="6">
    <source>
        <dbReference type="SAM" id="Phobius"/>
    </source>
</evidence>
<name>A0AAV6VKK9_9ARAC</name>
<keyword evidence="4 6" id="KW-0472">Membrane</keyword>
<evidence type="ECO:0000259" key="7">
    <source>
        <dbReference type="Pfam" id="PF07782"/>
    </source>
</evidence>
<dbReference type="GO" id="GO:0016020">
    <property type="term" value="C:membrane"/>
    <property type="evidence" value="ECO:0007669"/>
    <property type="project" value="UniProtKB-SubCell"/>
</dbReference>
<dbReference type="InterPro" id="IPR058842">
    <property type="entry name" value="DCST1_C"/>
</dbReference>
<gene>
    <name evidence="9" type="ORF">JTE90_004278</name>
</gene>
<keyword evidence="2 6" id="KW-0812">Transmembrane</keyword>
<evidence type="ECO:0000313" key="10">
    <source>
        <dbReference type="Proteomes" id="UP000827092"/>
    </source>
</evidence>
<dbReference type="PANTHER" id="PTHR21041:SF17">
    <property type="entry name" value="E3 UBIQUITIN-PROTEIN LIGASE DCST1"/>
    <property type="match status" value="1"/>
</dbReference>
<dbReference type="Pfam" id="PF26037">
    <property type="entry name" value="zf-RING_DCST1_C"/>
    <property type="match status" value="1"/>
</dbReference>
<feature type="transmembrane region" description="Helical" evidence="6">
    <location>
        <begin position="622"/>
        <end position="643"/>
    </location>
</feature>
<evidence type="ECO:0000256" key="2">
    <source>
        <dbReference type="ARBA" id="ARBA00022692"/>
    </source>
</evidence>
<dbReference type="InterPro" id="IPR051856">
    <property type="entry name" value="CSR-E3_Ligase_Protein"/>
</dbReference>
<proteinExistence type="predicted"/>
<evidence type="ECO:0000259" key="8">
    <source>
        <dbReference type="Pfam" id="PF26037"/>
    </source>
</evidence>
<dbReference type="InterPro" id="IPR012858">
    <property type="entry name" value="DC_STAMP-like"/>
</dbReference>
<feature type="domain" description="E3 ubiquitin-protein ligase DCST1-like C-terminal" evidence="8">
    <location>
        <begin position="813"/>
        <end position="856"/>
    </location>
</feature>
<comment type="subcellular location">
    <subcellularLocation>
        <location evidence="1">Membrane</location>
        <topology evidence="1">Multi-pass membrane protein</topology>
    </subcellularLocation>
</comment>
<dbReference type="AlphaFoldDB" id="A0AAV6VKK9"/>
<feature type="compositionally biased region" description="Basic and acidic residues" evidence="5">
    <location>
        <begin position="26"/>
        <end position="35"/>
    </location>
</feature>
<comment type="caution">
    <text evidence="9">The sequence shown here is derived from an EMBL/GenBank/DDBJ whole genome shotgun (WGS) entry which is preliminary data.</text>
</comment>
<feature type="region of interest" description="Disordered" evidence="5">
    <location>
        <begin position="61"/>
        <end position="126"/>
    </location>
</feature>
<organism evidence="9 10">
    <name type="scientific">Oedothorax gibbosus</name>
    <dbReference type="NCBI Taxonomy" id="931172"/>
    <lineage>
        <taxon>Eukaryota</taxon>
        <taxon>Metazoa</taxon>
        <taxon>Ecdysozoa</taxon>
        <taxon>Arthropoda</taxon>
        <taxon>Chelicerata</taxon>
        <taxon>Arachnida</taxon>
        <taxon>Araneae</taxon>
        <taxon>Araneomorphae</taxon>
        <taxon>Entelegynae</taxon>
        <taxon>Araneoidea</taxon>
        <taxon>Linyphiidae</taxon>
        <taxon>Erigoninae</taxon>
        <taxon>Oedothorax</taxon>
    </lineage>
</organism>
<dbReference type="PANTHER" id="PTHR21041">
    <property type="entry name" value="DENDRITIC CELL-SPECIFIC TRANSMEMBRANE PROTEIN"/>
    <property type="match status" value="1"/>
</dbReference>
<evidence type="ECO:0000256" key="1">
    <source>
        <dbReference type="ARBA" id="ARBA00004141"/>
    </source>
</evidence>
<feature type="compositionally biased region" description="Acidic residues" evidence="5">
    <location>
        <begin position="102"/>
        <end position="115"/>
    </location>
</feature>
<evidence type="ECO:0000256" key="4">
    <source>
        <dbReference type="ARBA" id="ARBA00023136"/>
    </source>
</evidence>
<feature type="transmembrane region" description="Helical" evidence="6">
    <location>
        <begin position="200"/>
        <end position="218"/>
    </location>
</feature>
<sequence>MAFDDIIGKGFHGYLESEDPLELKQKQRHLFDDKSHQRHRKDKSETNIPRFFLNRWPFNRRKSDKRSEESEEKFLSTSEEISDGQELSSSVEDVPSPSTEEINMDSIDEEEEASVEEYSSTVSGDFESLDKSEVTLESSSPYEDSVSIDIPSDEEELPFIEVKKKTVKPYRKRGKGIWKLLTRLCPCLAILLFSKRTEYRGIKAMLGFPIGVLFGYALRKLVLDRLQLSPFASQTLGMVLVLSLGIGFAMSTQVRCICFLTIPALCGKSGRAYVSTFVITFVITGPISNILSNGRESMRVMTCIGSLNLNHTIQRYKLMFKPVKEIVWDFIGASDKIQQGTKGIEGAYKEIDKEVKDEEETKKEVSETEKLDKEVGHESRVGVIKKKFSGTKSIFGAKTESLYGMKSEFRCEGIFTKGVKNCYKVFGDAYDRCHYYLPIIGYLLCWPMKLTLICDIASSYMGRRTCDSNVAMSPGFGESMDTAEAVQREFNKELGVSVQYKITIPEETVDQITPQDISASVKHQFEKRKRALDFLLNVITRILALMFLQVFHVSRKYCNQYLRTIQFDNKYITSYFRHIDARRRKKGKKTLLPLKKGERLELLEPFKVRFSSEEKVAMVFNVIRIVGELMTVSILLAFDWIFYEFLMLLQRHAQVTYYQTGVHHVKMTVYGDGFVGNMVRSVLKGFDKKHTIDELTSTATCLPQPTKLDDMSVIILYSMFLVLIILMLIESYALRLRRVVCSFFYPKREKRRVLFLYNERLRKRLSYMQHMRNHVRKMAREQAVALDTGVFFSLRHLFPRWCGWLGQLGLGRRKCLVCEEVETKNTPFTICSQECPFAYCPECWSDVRGKCYVCLPDDGDDSPLSEDDSESDEEE</sequence>
<dbReference type="EMBL" id="JAFNEN010000059">
    <property type="protein sequence ID" value="KAG8197005.1"/>
    <property type="molecule type" value="Genomic_DNA"/>
</dbReference>
<feature type="transmembrane region" description="Helical" evidence="6">
    <location>
        <begin position="714"/>
        <end position="734"/>
    </location>
</feature>
<feature type="transmembrane region" description="Helical" evidence="6">
    <location>
        <begin position="271"/>
        <end position="291"/>
    </location>
</feature>
<evidence type="ECO:0000313" key="9">
    <source>
        <dbReference type="EMBL" id="KAG8197005.1"/>
    </source>
</evidence>